<evidence type="ECO:0000313" key="4">
    <source>
        <dbReference type="Proteomes" id="UP000578449"/>
    </source>
</evidence>
<dbReference type="PANTHER" id="PTHR30006:SF24">
    <property type="entry name" value="SLL0237 PROTEIN"/>
    <property type="match status" value="1"/>
</dbReference>
<keyword evidence="4" id="KW-1185">Reference proteome</keyword>
<dbReference type="Gene3D" id="3.40.190.10">
    <property type="entry name" value="Periplasmic binding protein-like II"/>
    <property type="match status" value="2"/>
</dbReference>
<organism evidence="3 4">
    <name type="scientific">Thermocatellispora tengchongensis</name>
    <dbReference type="NCBI Taxonomy" id="1073253"/>
    <lineage>
        <taxon>Bacteria</taxon>
        <taxon>Bacillati</taxon>
        <taxon>Actinomycetota</taxon>
        <taxon>Actinomycetes</taxon>
        <taxon>Streptosporangiales</taxon>
        <taxon>Streptosporangiaceae</taxon>
        <taxon>Thermocatellispora</taxon>
    </lineage>
</organism>
<sequence length="370" mass="39222">MRRTAFLPLAFACALTLAACGSSAGDTAATTPAATADVGRPSAVTPVDAATLKAAREEGEVLIYTNSEEQQMAPLVKAFEKAHPGITVRSLSLGNREMFQRYETEVASGGTSADAIMSSDAVSWLSFIRNGNVENYTDPNTPNLPEHALLGPGVYSLSVDPVVAVFNKALLPESKQPTTLVELAAMARQLDGKIATTDISNVIQFGATSAYLDKYGEAGWATLEKIGAHAAVESDNGPLVTKLAQGQYAAEFFVAGTVRAFITGDVAKVVNYSYLKDGTPLLPRGIGVTAEAAHPNAAKVFVNWLLSVEGQEAACQGGFTPYRDGVRCDFGLPQIKAAVGEENLTIGTFSPKLAEERDQIVARFNRAFRR</sequence>
<evidence type="ECO:0000256" key="2">
    <source>
        <dbReference type="SAM" id="SignalP"/>
    </source>
</evidence>
<comment type="caution">
    <text evidence="3">The sequence shown here is derived from an EMBL/GenBank/DDBJ whole genome shotgun (WGS) entry which is preliminary data.</text>
</comment>
<dbReference type="InterPro" id="IPR006059">
    <property type="entry name" value="SBP"/>
</dbReference>
<accession>A0A840P1R5</accession>
<name>A0A840P1R5_9ACTN</name>
<dbReference type="PROSITE" id="PS51257">
    <property type="entry name" value="PROKAR_LIPOPROTEIN"/>
    <property type="match status" value="1"/>
</dbReference>
<dbReference type="SUPFAM" id="SSF53850">
    <property type="entry name" value="Periplasmic binding protein-like II"/>
    <property type="match status" value="1"/>
</dbReference>
<dbReference type="EMBL" id="JACHGN010000004">
    <property type="protein sequence ID" value="MBB5132406.1"/>
    <property type="molecule type" value="Genomic_DNA"/>
</dbReference>
<protein>
    <submittedName>
        <fullName evidence="3">Iron(III) transport system substrate-binding protein</fullName>
    </submittedName>
</protein>
<dbReference type="PANTHER" id="PTHR30006">
    <property type="entry name" value="THIAMINE-BINDING PERIPLASMIC PROTEIN-RELATED"/>
    <property type="match status" value="1"/>
</dbReference>
<gene>
    <name evidence="3" type="ORF">HNP84_002122</name>
</gene>
<reference evidence="3 4" key="1">
    <citation type="submission" date="2020-08" db="EMBL/GenBank/DDBJ databases">
        <title>Genomic Encyclopedia of Type Strains, Phase IV (KMG-IV): sequencing the most valuable type-strain genomes for metagenomic binning, comparative biology and taxonomic classification.</title>
        <authorList>
            <person name="Goeker M."/>
        </authorList>
    </citation>
    <scope>NUCLEOTIDE SEQUENCE [LARGE SCALE GENOMIC DNA]</scope>
    <source>
        <strain evidence="3 4">DSM 45615</strain>
    </source>
</reference>
<evidence type="ECO:0000256" key="1">
    <source>
        <dbReference type="ARBA" id="ARBA00022729"/>
    </source>
</evidence>
<dbReference type="AlphaFoldDB" id="A0A840P1R5"/>
<dbReference type="RefSeq" id="WP_185049333.1">
    <property type="nucleotide sequence ID" value="NZ_BAABIX010000003.1"/>
</dbReference>
<proteinExistence type="predicted"/>
<dbReference type="Pfam" id="PF13416">
    <property type="entry name" value="SBP_bac_8"/>
    <property type="match status" value="1"/>
</dbReference>
<keyword evidence="1 2" id="KW-0732">Signal</keyword>
<feature type="signal peptide" evidence="2">
    <location>
        <begin position="1"/>
        <end position="24"/>
    </location>
</feature>
<evidence type="ECO:0000313" key="3">
    <source>
        <dbReference type="EMBL" id="MBB5132406.1"/>
    </source>
</evidence>
<feature type="chain" id="PRO_5032282931" evidence="2">
    <location>
        <begin position="25"/>
        <end position="370"/>
    </location>
</feature>
<dbReference type="Proteomes" id="UP000578449">
    <property type="component" value="Unassembled WGS sequence"/>
</dbReference>